<dbReference type="RefSeq" id="WP_148819055.1">
    <property type="nucleotide sequence ID" value="NZ_CP043046.1"/>
</dbReference>
<accession>A0A5C0B354</accession>
<feature type="transmembrane region" description="Helical" evidence="6">
    <location>
        <begin position="167"/>
        <end position="187"/>
    </location>
</feature>
<name>A0A5C0B354_9BURK</name>
<reference evidence="7 8" key="1">
    <citation type="submission" date="2019-08" db="EMBL/GenBank/DDBJ databases">
        <title>Amphibian skin-associated Pigmentiphaga: genome sequence and occurrence across geography and hosts.</title>
        <authorList>
            <person name="Bletz M.C."/>
            <person name="Bunk B."/>
            <person name="Sproeer C."/>
            <person name="Biwer P."/>
            <person name="Reiter S."/>
            <person name="Rabemananjara F.C.E."/>
            <person name="Schulz S."/>
            <person name="Overmann J."/>
            <person name="Vences M."/>
        </authorList>
    </citation>
    <scope>NUCLEOTIDE SEQUENCE [LARGE SCALE GENOMIC DNA]</scope>
    <source>
        <strain evidence="7 8">Mada1488</strain>
    </source>
</reference>
<feature type="transmembrane region" description="Helical" evidence="6">
    <location>
        <begin position="291"/>
        <end position="314"/>
    </location>
</feature>
<feature type="transmembrane region" description="Helical" evidence="6">
    <location>
        <begin position="217"/>
        <end position="235"/>
    </location>
</feature>
<dbReference type="GO" id="GO:0005886">
    <property type="term" value="C:plasma membrane"/>
    <property type="evidence" value="ECO:0007669"/>
    <property type="project" value="UniProtKB-SubCell"/>
</dbReference>
<evidence type="ECO:0000256" key="2">
    <source>
        <dbReference type="ARBA" id="ARBA00022475"/>
    </source>
</evidence>
<dbReference type="PANTHER" id="PTHR30482">
    <property type="entry name" value="HIGH-AFFINITY BRANCHED-CHAIN AMINO ACID TRANSPORT SYSTEM PERMEASE"/>
    <property type="match status" value="1"/>
</dbReference>
<keyword evidence="3 6" id="KW-0812">Transmembrane</keyword>
<evidence type="ECO:0000256" key="3">
    <source>
        <dbReference type="ARBA" id="ARBA00022692"/>
    </source>
</evidence>
<dbReference type="OrthoDB" id="8846334at2"/>
<dbReference type="PANTHER" id="PTHR30482:SF17">
    <property type="entry name" value="ABC TRANSPORTER ATP-BINDING PROTEIN"/>
    <property type="match status" value="1"/>
</dbReference>
<dbReference type="AlphaFoldDB" id="A0A5C0B354"/>
<feature type="transmembrane region" description="Helical" evidence="6">
    <location>
        <begin position="255"/>
        <end position="279"/>
    </location>
</feature>
<keyword evidence="8" id="KW-1185">Reference proteome</keyword>
<gene>
    <name evidence="7" type="ORF">FXN63_07900</name>
</gene>
<evidence type="ECO:0000256" key="6">
    <source>
        <dbReference type="SAM" id="Phobius"/>
    </source>
</evidence>
<evidence type="ECO:0000313" key="7">
    <source>
        <dbReference type="EMBL" id="QEI09178.1"/>
    </source>
</evidence>
<dbReference type="Proteomes" id="UP000325161">
    <property type="component" value="Chromosome"/>
</dbReference>
<keyword evidence="2" id="KW-1003">Cell membrane</keyword>
<evidence type="ECO:0000256" key="5">
    <source>
        <dbReference type="ARBA" id="ARBA00023136"/>
    </source>
</evidence>
<organism evidence="7 8">
    <name type="scientific">Pigmentiphaga aceris</name>
    <dbReference type="NCBI Taxonomy" id="1940612"/>
    <lineage>
        <taxon>Bacteria</taxon>
        <taxon>Pseudomonadati</taxon>
        <taxon>Pseudomonadota</taxon>
        <taxon>Betaproteobacteria</taxon>
        <taxon>Burkholderiales</taxon>
        <taxon>Alcaligenaceae</taxon>
        <taxon>Pigmentiphaga</taxon>
    </lineage>
</organism>
<evidence type="ECO:0000256" key="4">
    <source>
        <dbReference type="ARBA" id="ARBA00022989"/>
    </source>
</evidence>
<dbReference type="GO" id="GO:0015658">
    <property type="term" value="F:branched-chain amino acid transmembrane transporter activity"/>
    <property type="evidence" value="ECO:0007669"/>
    <property type="project" value="InterPro"/>
</dbReference>
<sequence>MRQRIAFGGLFLLLVAVPIAQWLNYPFAVSFLTRFAIYALAAVSLDLVLGYGALVSFGHAMFFALGGYVVGISAFHVTDAEPLFGWLGSNSALIVWPIAMLACGVLGALVGMLALRTSGVQFIMITLAFGQMVYFLLVSLQAYGGDDGLLMKRPNTIPGLNLANPTVMYYVCVTALVVWTAFCMRLVDSHFGMVLRALRQSERRAINLGVAPHSHRLLAFIISAMGTGLAGVLWANYALLVTPDMASWAKSGEFMAVVILGGVGTLLGPIAGALVFTGLEGVMSALTEHWMLFVGPILVLVAVYGRSGLLGALLKERHV</sequence>
<comment type="subcellular location">
    <subcellularLocation>
        <location evidence="1">Cell membrane</location>
        <topology evidence="1">Multi-pass membrane protein</topology>
    </subcellularLocation>
</comment>
<feature type="transmembrane region" description="Helical" evidence="6">
    <location>
        <begin position="93"/>
        <end position="115"/>
    </location>
</feature>
<protein>
    <submittedName>
        <fullName evidence="7">Branched-chain amino acid ABC transporter permease</fullName>
    </submittedName>
</protein>
<keyword evidence="5 6" id="KW-0472">Membrane</keyword>
<feature type="transmembrane region" description="Helical" evidence="6">
    <location>
        <begin position="122"/>
        <end position="143"/>
    </location>
</feature>
<dbReference type="InterPro" id="IPR001851">
    <property type="entry name" value="ABC_transp_permease"/>
</dbReference>
<dbReference type="EMBL" id="CP043046">
    <property type="protein sequence ID" value="QEI09178.1"/>
    <property type="molecule type" value="Genomic_DNA"/>
</dbReference>
<dbReference type="KEGG" id="pacr:FXN63_07900"/>
<dbReference type="InterPro" id="IPR043428">
    <property type="entry name" value="LivM-like"/>
</dbReference>
<dbReference type="Pfam" id="PF02653">
    <property type="entry name" value="BPD_transp_2"/>
    <property type="match status" value="1"/>
</dbReference>
<evidence type="ECO:0000313" key="8">
    <source>
        <dbReference type="Proteomes" id="UP000325161"/>
    </source>
</evidence>
<dbReference type="CDD" id="cd06581">
    <property type="entry name" value="TM_PBP1_LivM_like"/>
    <property type="match status" value="1"/>
</dbReference>
<proteinExistence type="predicted"/>
<keyword evidence="4 6" id="KW-1133">Transmembrane helix</keyword>
<evidence type="ECO:0000256" key="1">
    <source>
        <dbReference type="ARBA" id="ARBA00004651"/>
    </source>
</evidence>